<reference evidence="14 15" key="1">
    <citation type="submission" date="2023-01" db="EMBL/GenBank/DDBJ databases">
        <title>Vibrio sp. KJ40-1 sp.nov, isolated from marine algae.</title>
        <authorList>
            <person name="Butt M."/>
            <person name="Kim J.M.J."/>
            <person name="Jeon C.O.C."/>
        </authorList>
    </citation>
    <scope>NUCLEOTIDE SEQUENCE [LARGE SCALE GENOMIC DNA]</scope>
    <source>
        <strain evidence="14 15">KJ40-1</strain>
    </source>
</reference>
<gene>
    <name evidence="14" type="primary">cueR</name>
    <name evidence="14" type="ORF">PGX00_13220</name>
</gene>
<evidence type="ECO:0000256" key="7">
    <source>
        <dbReference type="ARBA" id="ARBA00023015"/>
    </source>
</evidence>
<keyword evidence="8" id="KW-0238">DNA-binding</keyword>
<keyword evidence="5" id="KW-0479">Metal-binding</keyword>
<evidence type="ECO:0000313" key="15">
    <source>
        <dbReference type="Proteomes" id="UP001210678"/>
    </source>
</evidence>
<evidence type="ECO:0000256" key="4">
    <source>
        <dbReference type="ARBA" id="ARBA00022490"/>
    </source>
</evidence>
<keyword evidence="7" id="KW-0805">Transcription regulation</keyword>
<dbReference type="PROSITE" id="PS50937">
    <property type="entry name" value="HTH_MERR_2"/>
    <property type="match status" value="1"/>
</dbReference>
<feature type="domain" description="HTH merR-type" evidence="13">
    <location>
        <begin position="1"/>
        <end position="69"/>
    </location>
</feature>
<dbReference type="PRINTS" id="PR00040">
    <property type="entry name" value="HTHMERR"/>
</dbReference>
<keyword evidence="9" id="KW-0010">Activator</keyword>
<dbReference type="PANTHER" id="PTHR30204">
    <property type="entry name" value="REDOX-CYCLING DRUG-SENSING TRANSCRIPTIONAL ACTIVATOR SOXR"/>
    <property type="match status" value="1"/>
</dbReference>
<keyword evidence="6" id="KW-0186">Copper</keyword>
<comment type="caution">
    <text evidence="14">The sequence shown here is derived from an EMBL/GenBank/DDBJ whole genome shotgun (WGS) entry which is preliminary data.</text>
</comment>
<comment type="subcellular location">
    <subcellularLocation>
        <location evidence="1">Cytoplasm</location>
    </subcellularLocation>
</comment>
<sequence>MNISQVAKATQLSSKSIRLYEEKGLISAPLRSVNGYRQYSPSHIEELLVIARAKRVGFTLEECKALVHLANNSETTSAEVKRRAEEKLAEVKIKLAELTVIKNQLEKWVADCPGDSGNACPIMDDLKS</sequence>
<dbReference type="Gene3D" id="1.10.1660.10">
    <property type="match status" value="1"/>
</dbReference>
<dbReference type="PROSITE" id="PS00552">
    <property type="entry name" value="HTH_MERR_1"/>
    <property type="match status" value="1"/>
</dbReference>
<evidence type="ECO:0000256" key="5">
    <source>
        <dbReference type="ARBA" id="ARBA00022723"/>
    </source>
</evidence>
<evidence type="ECO:0000256" key="1">
    <source>
        <dbReference type="ARBA" id="ARBA00004496"/>
    </source>
</evidence>
<dbReference type="InterPro" id="IPR000551">
    <property type="entry name" value="MerR-type_HTH_dom"/>
</dbReference>
<evidence type="ECO:0000256" key="10">
    <source>
        <dbReference type="ARBA" id="ARBA00023163"/>
    </source>
</evidence>
<organism evidence="14 15">
    <name type="scientific">Vibrio algarum</name>
    <dbReference type="NCBI Taxonomy" id="3020714"/>
    <lineage>
        <taxon>Bacteria</taxon>
        <taxon>Pseudomonadati</taxon>
        <taxon>Pseudomonadota</taxon>
        <taxon>Gammaproteobacteria</taxon>
        <taxon>Vibrionales</taxon>
        <taxon>Vibrionaceae</taxon>
        <taxon>Vibrio</taxon>
    </lineage>
</organism>
<protein>
    <recommendedName>
        <fullName evidence="3">HTH-type transcriptional regulator CueR</fullName>
    </recommendedName>
    <alternativeName>
        <fullName evidence="12">Copper efflux regulator</fullName>
    </alternativeName>
    <alternativeName>
        <fullName evidence="11">Copper export regulator</fullName>
    </alternativeName>
</protein>
<accession>A0ABT4YT67</accession>
<evidence type="ECO:0000256" key="8">
    <source>
        <dbReference type="ARBA" id="ARBA00023125"/>
    </source>
</evidence>
<evidence type="ECO:0000256" key="3">
    <source>
        <dbReference type="ARBA" id="ARBA00017250"/>
    </source>
</evidence>
<dbReference type="InterPro" id="IPR047057">
    <property type="entry name" value="MerR_fam"/>
</dbReference>
<keyword evidence="4" id="KW-0963">Cytoplasm</keyword>
<dbReference type="EMBL" id="JAQLOI010000001">
    <property type="protein sequence ID" value="MDB1124560.1"/>
    <property type="molecule type" value="Genomic_DNA"/>
</dbReference>
<evidence type="ECO:0000256" key="9">
    <source>
        <dbReference type="ARBA" id="ARBA00023159"/>
    </source>
</evidence>
<dbReference type="InterPro" id="IPR009061">
    <property type="entry name" value="DNA-bd_dom_put_sf"/>
</dbReference>
<evidence type="ECO:0000256" key="6">
    <source>
        <dbReference type="ARBA" id="ARBA00023008"/>
    </source>
</evidence>
<dbReference type="SUPFAM" id="SSF46955">
    <property type="entry name" value="Putative DNA-binding domain"/>
    <property type="match status" value="1"/>
</dbReference>
<keyword evidence="10" id="KW-0804">Transcription</keyword>
<evidence type="ECO:0000259" key="13">
    <source>
        <dbReference type="PROSITE" id="PS50937"/>
    </source>
</evidence>
<dbReference type="Proteomes" id="UP001210678">
    <property type="component" value="Unassembled WGS sequence"/>
</dbReference>
<dbReference type="Pfam" id="PF13411">
    <property type="entry name" value="MerR_1"/>
    <property type="match status" value="1"/>
</dbReference>
<proteinExistence type="predicted"/>
<comment type="subunit">
    <text evidence="2">Homodimer.</text>
</comment>
<name>A0ABT4YT67_9VIBR</name>
<evidence type="ECO:0000313" key="14">
    <source>
        <dbReference type="EMBL" id="MDB1124560.1"/>
    </source>
</evidence>
<dbReference type="SMART" id="SM00422">
    <property type="entry name" value="HTH_MERR"/>
    <property type="match status" value="1"/>
</dbReference>
<dbReference type="PANTHER" id="PTHR30204:SF16">
    <property type="entry name" value="HTH-TYPE TRANSCRIPTIONAL REGULATOR CUER"/>
    <property type="match status" value="1"/>
</dbReference>
<dbReference type="RefSeq" id="WP_272138070.1">
    <property type="nucleotide sequence ID" value="NZ_JAQLOI010000001.1"/>
</dbReference>
<evidence type="ECO:0000256" key="2">
    <source>
        <dbReference type="ARBA" id="ARBA00011738"/>
    </source>
</evidence>
<keyword evidence="15" id="KW-1185">Reference proteome</keyword>
<evidence type="ECO:0000256" key="12">
    <source>
        <dbReference type="ARBA" id="ARBA00032335"/>
    </source>
</evidence>
<dbReference type="NCBIfam" id="TIGR02044">
    <property type="entry name" value="CueR"/>
    <property type="match status" value="1"/>
</dbReference>
<evidence type="ECO:0000256" key="11">
    <source>
        <dbReference type="ARBA" id="ARBA00031472"/>
    </source>
</evidence>
<dbReference type="InterPro" id="IPR011789">
    <property type="entry name" value="CueR"/>
</dbReference>